<proteinExistence type="inferred from homology"/>
<dbReference type="InterPro" id="IPR013961">
    <property type="entry name" value="RAI1"/>
</dbReference>
<gene>
    <name evidence="4" type="ORF">PENTCL1PPCAC_26109</name>
</gene>
<comment type="cofactor">
    <cofactor evidence="2">
        <name>a divalent metal cation</name>
        <dbReference type="ChEBI" id="CHEBI:60240"/>
    </cofactor>
</comment>
<keyword evidence="2" id="KW-0378">Hydrolase</keyword>
<evidence type="ECO:0000313" key="4">
    <source>
        <dbReference type="EMBL" id="GMT03935.1"/>
    </source>
</evidence>
<dbReference type="PANTHER" id="PTHR12395">
    <property type="entry name" value="DOM-3 RELATED"/>
    <property type="match status" value="1"/>
</dbReference>
<keyword evidence="2" id="KW-0539">Nucleus</keyword>
<keyword evidence="2" id="KW-0547">Nucleotide-binding</keyword>
<evidence type="ECO:0000256" key="2">
    <source>
        <dbReference type="RuleBase" id="RU367113"/>
    </source>
</evidence>
<keyword evidence="2" id="KW-0540">Nuclease</keyword>
<comment type="caution">
    <text evidence="4">The sequence shown here is derived from an EMBL/GenBank/DDBJ whole genome shotgun (WGS) entry which is preliminary data.</text>
</comment>
<keyword evidence="2" id="KW-0694">RNA-binding</keyword>
<dbReference type="GO" id="GO:0005829">
    <property type="term" value="C:cytosol"/>
    <property type="evidence" value="ECO:0007669"/>
    <property type="project" value="TreeGrafter"/>
</dbReference>
<sequence>KVTVDRRVINDRSNVRYLIEENIRDGVNFDLRKGIESFTDKGAELQVEPCLHPLCKWAVAQEGALLNEVFCGADFACWRGTINRMALTIL</sequence>
<comment type="similarity">
    <text evidence="1 2">Belongs to the DXO/Dom3Z family.</text>
</comment>
<dbReference type="GO" id="GO:0046872">
    <property type="term" value="F:metal ion binding"/>
    <property type="evidence" value="ECO:0007669"/>
    <property type="project" value="UniProtKB-KW"/>
</dbReference>
<dbReference type="GO" id="GO:0000166">
    <property type="term" value="F:nucleotide binding"/>
    <property type="evidence" value="ECO:0007669"/>
    <property type="project" value="UniProtKB-KW"/>
</dbReference>
<dbReference type="Proteomes" id="UP001432027">
    <property type="component" value="Unassembled WGS sequence"/>
</dbReference>
<dbReference type="GO" id="GO:0034353">
    <property type="term" value="F:mRNA 5'-diphosphatase activity"/>
    <property type="evidence" value="ECO:0007669"/>
    <property type="project" value="TreeGrafter"/>
</dbReference>
<dbReference type="EMBL" id="BTSX01000006">
    <property type="protein sequence ID" value="GMT03935.1"/>
    <property type="molecule type" value="Genomic_DNA"/>
</dbReference>
<feature type="non-terminal residue" evidence="4">
    <location>
        <position position="90"/>
    </location>
</feature>
<name>A0AAV5UAL6_9BILA</name>
<dbReference type="AlphaFoldDB" id="A0AAV5UAL6"/>
<dbReference type="GO" id="GO:0005634">
    <property type="term" value="C:nucleus"/>
    <property type="evidence" value="ECO:0007669"/>
    <property type="project" value="UniProtKB-SubCell"/>
</dbReference>
<dbReference type="GO" id="GO:0004518">
    <property type="term" value="F:nuclease activity"/>
    <property type="evidence" value="ECO:0007669"/>
    <property type="project" value="UniProtKB-KW"/>
</dbReference>
<dbReference type="GO" id="GO:0000956">
    <property type="term" value="P:nuclear-transcribed mRNA catabolic process"/>
    <property type="evidence" value="ECO:0007669"/>
    <property type="project" value="TreeGrafter"/>
</dbReference>
<keyword evidence="5" id="KW-1185">Reference proteome</keyword>
<dbReference type="Pfam" id="PF08652">
    <property type="entry name" value="RAI1"/>
    <property type="match status" value="1"/>
</dbReference>
<keyword evidence="2" id="KW-0479">Metal-binding</keyword>
<dbReference type="GO" id="GO:0003723">
    <property type="term" value="F:RNA binding"/>
    <property type="evidence" value="ECO:0007669"/>
    <property type="project" value="UniProtKB-KW"/>
</dbReference>
<comment type="function">
    <text evidence="2">Decapping enzyme for NAD-capped RNAs: specifically hydrolyzes the nicotinamide adenine dinucleotide (NAD) cap from a subset of RNAs by removing the entire NAD moiety from the 5'-end of an NAD-capped RNA.</text>
</comment>
<evidence type="ECO:0000313" key="5">
    <source>
        <dbReference type="Proteomes" id="UP001432027"/>
    </source>
</evidence>
<protein>
    <recommendedName>
        <fullName evidence="2">Decapping nuclease</fullName>
        <ecNumber evidence="2">3.6.1.-</ecNumber>
    </recommendedName>
</protein>
<dbReference type="InterPro" id="IPR039039">
    <property type="entry name" value="RAI1-like_fam"/>
</dbReference>
<comment type="subcellular location">
    <subcellularLocation>
        <location evidence="2">Nucleus</location>
    </subcellularLocation>
</comment>
<organism evidence="4 5">
    <name type="scientific">Pristionchus entomophagus</name>
    <dbReference type="NCBI Taxonomy" id="358040"/>
    <lineage>
        <taxon>Eukaryota</taxon>
        <taxon>Metazoa</taxon>
        <taxon>Ecdysozoa</taxon>
        <taxon>Nematoda</taxon>
        <taxon>Chromadorea</taxon>
        <taxon>Rhabditida</taxon>
        <taxon>Rhabditina</taxon>
        <taxon>Diplogasteromorpha</taxon>
        <taxon>Diplogasteroidea</taxon>
        <taxon>Neodiplogasteridae</taxon>
        <taxon>Pristionchus</taxon>
    </lineage>
</organism>
<accession>A0AAV5UAL6</accession>
<feature type="domain" description="RAI1-like" evidence="3">
    <location>
        <begin position="4"/>
        <end position="88"/>
    </location>
</feature>
<evidence type="ECO:0000259" key="3">
    <source>
        <dbReference type="Pfam" id="PF08652"/>
    </source>
</evidence>
<feature type="non-terminal residue" evidence="4">
    <location>
        <position position="1"/>
    </location>
</feature>
<evidence type="ECO:0000256" key="1">
    <source>
        <dbReference type="ARBA" id="ARBA00006562"/>
    </source>
</evidence>
<reference evidence="4" key="1">
    <citation type="submission" date="2023-10" db="EMBL/GenBank/DDBJ databases">
        <title>Genome assembly of Pristionchus species.</title>
        <authorList>
            <person name="Yoshida K."/>
            <person name="Sommer R.J."/>
        </authorList>
    </citation>
    <scope>NUCLEOTIDE SEQUENCE</scope>
    <source>
        <strain evidence="4">RS0144</strain>
    </source>
</reference>
<dbReference type="EC" id="3.6.1.-" evidence="2"/>
<dbReference type="GO" id="GO:0110155">
    <property type="term" value="P:NAD-cap decapping"/>
    <property type="evidence" value="ECO:0007669"/>
    <property type="project" value="TreeGrafter"/>
</dbReference>
<dbReference type="PANTHER" id="PTHR12395:SF9">
    <property type="entry name" value="DECAPPING AND EXORIBONUCLEASE PROTEIN"/>
    <property type="match status" value="1"/>
</dbReference>